<protein>
    <submittedName>
        <fullName evidence="1">Uncharacterized protein</fullName>
    </submittedName>
</protein>
<evidence type="ECO:0000313" key="2">
    <source>
        <dbReference type="Proteomes" id="UP001153269"/>
    </source>
</evidence>
<keyword evidence="2" id="KW-1185">Reference proteome</keyword>
<dbReference type="Proteomes" id="UP001153269">
    <property type="component" value="Unassembled WGS sequence"/>
</dbReference>
<organism evidence="1 2">
    <name type="scientific">Pleuronectes platessa</name>
    <name type="common">European plaice</name>
    <dbReference type="NCBI Taxonomy" id="8262"/>
    <lineage>
        <taxon>Eukaryota</taxon>
        <taxon>Metazoa</taxon>
        <taxon>Chordata</taxon>
        <taxon>Craniata</taxon>
        <taxon>Vertebrata</taxon>
        <taxon>Euteleostomi</taxon>
        <taxon>Actinopterygii</taxon>
        <taxon>Neopterygii</taxon>
        <taxon>Teleostei</taxon>
        <taxon>Neoteleostei</taxon>
        <taxon>Acanthomorphata</taxon>
        <taxon>Carangaria</taxon>
        <taxon>Pleuronectiformes</taxon>
        <taxon>Pleuronectoidei</taxon>
        <taxon>Pleuronectidae</taxon>
        <taxon>Pleuronectes</taxon>
    </lineage>
</organism>
<comment type="caution">
    <text evidence="1">The sequence shown here is derived from an EMBL/GenBank/DDBJ whole genome shotgun (WGS) entry which is preliminary data.</text>
</comment>
<sequence>MALCYTNNLSFNHDKTKEIDFKRNCTSTALLLSFSSKEFQALHVREPSSACTSPPVRPSLYKGTVTSCLSVLYGNCWFSDQEPLKRESVYPFAFWQTAPHPMDNLSLPACTDVKNEQPPPAVATQPESRHLGTKIGFVPTRLLEPPN</sequence>
<evidence type="ECO:0000313" key="1">
    <source>
        <dbReference type="EMBL" id="CAB1435851.1"/>
    </source>
</evidence>
<dbReference type="AlphaFoldDB" id="A0A9N7UT64"/>
<proteinExistence type="predicted"/>
<name>A0A9N7UT64_PLEPL</name>
<dbReference type="EMBL" id="CADEAL010001820">
    <property type="protein sequence ID" value="CAB1435851.1"/>
    <property type="molecule type" value="Genomic_DNA"/>
</dbReference>
<reference evidence="1" key="1">
    <citation type="submission" date="2020-03" db="EMBL/GenBank/DDBJ databases">
        <authorList>
            <person name="Weist P."/>
        </authorList>
    </citation>
    <scope>NUCLEOTIDE SEQUENCE</scope>
</reference>
<gene>
    <name evidence="1" type="ORF">PLEPLA_LOCUS23890</name>
</gene>
<accession>A0A9N7UT64</accession>